<feature type="region of interest" description="Disordered" evidence="3">
    <location>
        <begin position="1"/>
        <end position="27"/>
    </location>
</feature>
<feature type="domain" description="HTH tetR-type" evidence="4">
    <location>
        <begin position="28"/>
        <end position="88"/>
    </location>
</feature>
<accession>A0ABN2XQH8</accession>
<name>A0ABN2XQH8_9MICC</name>
<dbReference type="PROSITE" id="PS50977">
    <property type="entry name" value="HTH_TETR_2"/>
    <property type="match status" value="1"/>
</dbReference>
<evidence type="ECO:0000313" key="6">
    <source>
        <dbReference type="Proteomes" id="UP001500166"/>
    </source>
</evidence>
<reference evidence="5 6" key="1">
    <citation type="journal article" date="2019" name="Int. J. Syst. Evol. Microbiol.">
        <title>The Global Catalogue of Microorganisms (GCM) 10K type strain sequencing project: providing services to taxonomists for standard genome sequencing and annotation.</title>
        <authorList>
            <consortium name="The Broad Institute Genomics Platform"/>
            <consortium name="The Broad Institute Genome Sequencing Center for Infectious Disease"/>
            <person name="Wu L."/>
            <person name="Ma J."/>
        </authorList>
    </citation>
    <scope>NUCLEOTIDE SEQUENCE [LARGE SCALE GENOMIC DNA]</scope>
    <source>
        <strain evidence="5 6">JCM 15914</strain>
    </source>
</reference>
<dbReference type="PANTHER" id="PTHR30055">
    <property type="entry name" value="HTH-TYPE TRANSCRIPTIONAL REGULATOR RUTR"/>
    <property type="match status" value="1"/>
</dbReference>
<dbReference type="InterPro" id="IPR023772">
    <property type="entry name" value="DNA-bd_HTH_TetR-type_CS"/>
</dbReference>
<comment type="caution">
    <text evidence="5">The sequence shown here is derived from an EMBL/GenBank/DDBJ whole genome shotgun (WGS) entry which is preliminary data.</text>
</comment>
<dbReference type="Gene3D" id="1.10.357.10">
    <property type="entry name" value="Tetracycline Repressor, domain 2"/>
    <property type="match status" value="1"/>
</dbReference>
<dbReference type="InterPro" id="IPR050109">
    <property type="entry name" value="HTH-type_TetR-like_transc_reg"/>
</dbReference>
<dbReference type="PRINTS" id="PR00455">
    <property type="entry name" value="HTHTETR"/>
</dbReference>
<dbReference type="InterPro" id="IPR001647">
    <property type="entry name" value="HTH_TetR"/>
</dbReference>
<protein>
    <submittedName>
        <fullName evidence="5">TetR/AcrR family transcriptional regulator</fullName>
    </submittedName>
</protein>
<dbReference type="InterPro" id="IPR009057">
    <property type="entry name" value="Homeodomain-like_sf"/>
</dbReference>
<keyword evidence="6" id="KW-1185">Reference proteome</keyword>
<dbReference type="InterPro" id="IPR036271">
    <property type="entry name" value="Tet_transcr_reg_TetR-rel_C_sf"/>
</dbReference>
<dbReference type="EMBL" id="BAAAQA010000014">
    <property type="protein sequence ID" value="GAA2115022.1"/>
    <property type="molecule type" value="Genomic_DNA"/>
</dbReference>
<dbReference type="Pfam" id="PF00440">
    <property type="entry name" value="TetR_N"/>
    <property type="match status" value="1"/>
</dbReference>
<dbReference type="RefSeq" id="WP_344224157.1">
    <property type="nucleotide sequence ID" value="NZ_BAAAQA010000014.1"/>
</dbReference>
<organism evidence="5 6">
    <name type="scientific">Kocuria atrinae</name>
    <dbReference type="NCBI Taxonomy" id="592377"/>
    <lineage>
        <taxon>Bacteria</taxon>
        <taxon>Bacillati</taxon>
        <taxon>Actinomycetota</taxon>
        <taxon>Actinomycetes</taxon>
        <taxon>Micrococcales</taxon>
        <taxon>Micrococcaceae</taxon>
        <taxon>Kocuria</taxon>
    </lineage>
</organism>
<proteinExistence type="predicted"/>
<evidence type="ECO:0000256" key="1">
    <source>
        <dbReference type="ARBA" id="ARBA00023125"/>
    </source>
</evidence>
<evidence type="ECO:0000259" key="4">
    <source>
        <dbReference type="PROSITE" id="PS50977"/>
    </source>
</evidence>
<dbReference type="PANTHER" id="PTHR30055:SF160">
    <property type="entry name" value="TRANSCRIPTIONAL REGULATORY PROTEIN (PROBABLY ASNC-FAMILY)-RELATED"/>
    <property type="match status" value="1"/>
</dbReference>
<evidence type="ECO:0000256" key="2">
    <source>
        <dbReference type="PROSITE-ProRule" id="PRU00335"/>
    </source>
</evidence>
<gene>
    <name evidence="5" type="ORF">GCM10009824_12690</name>
</gene>
<feature type="DNA-binding region" description="H-T-H motif" evidence="2">
    <location>
        <begin position="51"/>
        <end position="70"/>
    </location>
</feature>
<keyword evidence="1 2" id="KW-0238">DNA-binding</keyword>
<dbReference type="PROSITE" id="PS01081">
    <property type="entry name" value="HTH_TETR_1"/>
    <property type="match status" value="1"/>
</dbReference>
<sequence length="218" mass="24049">MNLQPKSQPEQAVAGTSNYSRAPRMAKEDRREQLLATALNAFADGGYHTTSMDDIAAAAGVSKPVLYQHFPGKRELYLALVEYTLVDLSAKLDHSLAASDVNRTRVESMIDTHFEFVEHQPQAHRLVFSADLLAFPEVADRLNNFYDSLAGIIASVLGPNVGIPHTQAAMLGRGLVQMVQTAAVYWAQHPESGSRQEAQEQVFRLAWGGISILDEDWQ</sequence>
<dbReference type="Proteomes" id="UP001500166">
    <property type="component" value="Unassembled WGS sequence"/>
</dbReference>
<feature type="compositionally biased region" description="Polar residues" evidence="3">
    <location>
        <begin position="1"/>
        <end position="20"/>
    </location>
</feature>
<evidence type="ECO:0000313" key="5">
    <source>
        <dbReference type="EMBL" id="GAA2115022.1"/>
    </source>
</evidence>
<dbReference type="SUPFAM" id="SSF48498">
    <property type="entry name" value="Tetracyclin repressor-like, C-terminal domain"/>
    <property type="match status" value="1"/>
</dbReference>
<evidence type="ECO:0000256" key="3">
    <source>
        <dbReference type="SAM" id="MobiDB-lite"/>
    </source>
</evidence>
<dbReference type="SUPFAM" id="SSF46689">
    <property type="entry name" value="Homeodomain-like"/>
    <property type="match status" value="1"/>
</dbReference>